<dbReference type="EMBL" id="JAUJYN010000009">
    <property type="protein sequence ID" value="KAK1263318.1"/>
    <property type="molecule type" value="Genomic_DNA"/>
</dbReference>
<keyword evidence="4" id="KW-1185">Reference proteome</keyword>
<keyword evidence="1" id="KW-0812">Transmembrane</keyword>
<protein>
    <submittedName>
        <fullName evidence="3">PI-PLC X domain-containing protein</fullName>
    </submittedName>
</protein>
<reference evidence="3" key="2">
    <citation type="submission" date="2023-06" db="EMBL/GenBank/DDBJ databases">
        <authorList>
            <person name="Ma L."/>
            <person name="Liu K.-W."/>
            <person name="Li Z."/>
            <person name="Hsiao Y.-Y."/>
            <person name="Qi Y."/>
            <person name="Fu T."/>
            <person name="Tang G."/>
            <person name="Zhang D."/>
            <person name="Sun W.-H."/>
            <person name="Liu D.-K."/>
            <person name="Li Y."/>
            <person name="Chen G.-Z."/>
            <person name="Liu X.-D."/>
            <person name="Liao X.-Y."/>
            <person name="Jiang Y.-T."/>
            <person name="Yu X."/>
            <person name="Hao Y."/>
            <person name="Huang J."/>
            <person name="Zhao X.-W."/>
            <person name="Ke S."/>
            <person name="Chen Y.-Y."/>
            <person name="Wu W.-L."/>
            <person name="Hsu J.-L."/>
            <person name="Lin Y.-F."/>
            <person name="Huang M.-D."/>
            <person name="Li C.-Y."/>
            <person name="Huang L."/>
            <person name="Wang Z.-W."/>
            <person name="Zhao X."/>
            <person name="Zhong W.-Y."/>
            <person name="Peng D.-H."/>
            <person name="Ahmad S."/>
            <person name="Lan S."/>
            <person name="Zhang J.-S."/>
            <person name="Tsai W.-C."/>
            <person name="Van De Peer Y."/>
            <person name="Liu Z.-J."/>
        </authorList>
    </citation>
    <scope>NUCLEOTIDE SEQUENCE</scope>
    <source>
        <strain evidence="3">SCP</strain>
        <tissue evidence="3">Leaves</tissue>
    </source>
</reference>
<dbReference type="GO" id="GO:0008081">
    <property type="term" value="F:phosphoric diester hydrolase activity"/>
    <property type="evidence" value="ECO:0007669"/>
    <property type="project" value="InterPro"/>
</dbReference>
<feature type="chain" id="PRO_5043575024" evidence="2">
    <location>
        <begin position="20"/>
        <end position="450"/>
    </location>
</feature>
<feature type="signal peptide" evidence="2">
    <location>
        <begin position="1"/>
        <end position="19"/>
    </location>
</feature>
<dbReference type="CDD" id="cd08588">
    <property type="entry name" value="PI-PLCc_At5g67130_like"/>
    <property type="match status" value="1"/>
</dbReference>
<dbReference type="Gene3D" id="3.20.20.190">
    <property type="entry name" value="Phosphatidylinositol (PI) phosphodiesterase"/>
    <property type="match status" value="1"/>
</dbReference>
<gene>
    <name evidence="3" type="ORF">QJS04_geneDACA019953</name>
</gene>
<dbReference type="PANTHER" id="PTHR13593">
    <property type="match status" value="1"/>
</dbReference>
<evidence type="ECO:0000256" key="2">
    <source>
        <dbReference type="SAM" id="SignalP"/>
    </source>
</evidence>
<dbReference type="Proteomes" id="UP001179952">
    <property type="component" value="Unassembled WGS sequence"/>
</dbReference>
<accession>A0AAV9AGJ7</accession>
<dbReference type="GO" id="GO:0006629">
    <property type="term" value="P:lipid metabolic process"/>
    <property type="evidence" value="ECO:0007669"/>
    <property type="project" value="InterPro"/>
</dbReference>
<proteinExistence type="predicted"/>
<comment type="caution">
    <text evidence="3">The sequence shown here is derived from an EMBL/GenBank/DDBJ whole genome shotgun (WGS) entry which is preliminary data.</text>
</comment>
<feature type="transmembrane region" description="Helical" evidence="1">
    <location>
        <begin position="383"/>
        <end position="401"/>
    </location>
</feature>
<dbReference type="PROSITE" id="PS50007">
    <property type="entry name" value="PIPLC_X_DOMAIN"/>
    <property type="match status" value="1"/>
</dbReference>
<dbReference type="PANTHER" id="PTHR13593:SF89">
    <property type="entry name" value="PLC-LIKE PHOSPHODIESTERASES SUPERFAMILY PROTEIN"/>
    <property type="match status" value="1"/>
</dbReference>
<keyword evidence="1" id="KW-0472">Membrane</keyword>
<evidence type="ECO:0000256" key="1">
    <source>
        <dbReference type="SAM" id="Phobius"/>
    </source>
</evidence>
<dbReference type="AlphaFoldDB" id="A0AAV9AGJ7"/>
<sequence length="450" mass="49127">MKVSFAALLLMLSFVSSSANKIGQTCFADRNCDAGLHCETCIAEGGLRPRCTRIKTYDPQSKAKGLPFNRYSWLTTHNSFAQMGLKSFTGVPRVTFDNQQDSVTDQLNNGVRGLMLDMYDFENDIWLCHSFGGNCYNFTAFQPAINVLKEIQSFLQSNPLEIITIFIEDYVSSPKGLTKVFNAAGLMKYWFPVTRMPKKGEDWPLISDMVRQNQRLLVFTSKPAKEASEGIAYNWRYVLENQYGDGGMKAGSCPNRAESPAMNDKTRSLVLVNHFPSNPDLAIACRDNSASLLTMLSTCEVASGNRWPNFITVDFYKRSDGGGAAEATDVANGHLICGCSNIAYCKVNATYGTCDLPAAAEALTGSSVPNPQSGVSMAGKPSLLMALTVVSLLFIFAAASHNKSTFYTVMKLGDMISNRAQSDAAMVAHPRRQTDPNGAVAWGLILGKCV</sequence>
<keyword evidence="2" id="KW-0732">Signal</keyword>
<evidence type="ECO:0000313" key="3">
    <source>
        <dbReference type="EMBL" id="KAK1263318.1"/>
    </source>
</evidence>
<keyword evidence="1" id="KW-1133">Transmembrane helix</keyword>
<dbReference type="Pfam" id="PF26178">
    <property type="entry name" value="PI-PLC_cat"/>
    <property type="match status" value="1"/>
</dbReference>
<organism evidence="3 4">
    <name type="scientific">Acorus gramineus</name>
    <name type="common">Dwarf sweet flag</name>
    <dbReference type="NCBI Taxonomy" id="55184"/>
    <lineage>
        <taxon>Eukaryota</taxon>
        <taxon>Viridiplantae</taxon>
        <taxon>Streptophyta</taxon>
        <taxon>Embryophyta</taxon>
        <taxon>Tracheophyta</taxon>
        <taxon>Spermatophyta</taxon>
        <taxon>Magnoliopsida</taxon>
        <taxon>Liliopsida</taxon>
        <taxon>Acoraceae</taxon>
        <taxon>Acorus</taxon>
    </lineage>
</organism>
<dbReference type="SUPFAM" id="SSF51695">
    <property type="entry name" value="PLC-like phosphodiesterases"/>
    <property type="match status" value="1"/>
</dbReference>
<evidence type="ECO:0000313" key="4">
    <source>
        <dbReference type="Proteomes" id="UP001179952"/>
    </source>
</evidence>
<reference evidence="3" key="1">
    <citation type="journal article" date="2023" name="Nat. Commun.">
        <title>Diploid and tetraploid genomes of Acorus and the evolution of monocots.</title>
        <authorList>
            <person name="Ma L."/>
            <person name="Liu K.W."/>
            <person name="Li Z."/>
            <person name="Hsiao Y.Y."/>
            <person name="Qi Y."/>
            <person name="Fu T."/>
            <person name="Tang G.D."/>
            <person name="Zhang D."/>
            <person name="Sun W.H."/>
            <person name="Liu D.K."/>
            <person name="Li Y."/>
            <person name="Chen G.Z."/>
            <person name="Liu X.D."/>
            <person name="Liao X.Y."/>
            <person name="Jiang Y.T."/>
            <person name="Yu X."/>
            <person name="Hao Y."/>
            <person name="Huang J."/>
            <person name="Zhao X.W."/>
            <person name="Ke S."/>
            <person name="Chen Y.Y."/>
            <person name="Wu W.L."/>
            <person name="Hsu J.L."/>
            <person name="Lin Y.F."/>
            <person name="Huang M.D."/>
            <person name="Li C.Y."/>
            <person name="Huang L."/>
            <person name="Wang Z.W."/>
            <person name="Zhao X."/>
            <person name="Zhong W.Y."/>
            <person name="Peng D.H."/>
            <person name="Ahmad S."/>
            <person name="Lan S."/>
            <person name="Zhang J.S."/>
            <person name="Tsai W.C."/>
            <person name="Van de Peer Y."/>
            <person name="Liu Z.J."/>
        </authorList>
    </citation>
    <scope>NUCLEOTIDE SEQUENCE</scope>
    <source>
        <strain evidence="3">SCP</strain>
    </source>
</reference>
<name>A0AAV9AGJ7_ACOGR</name>
<dbReference type="InterPro" id="IPR051057">
    <property type="entry name" value="PI-PLC_domain"/>
</dbReference>
<dbReference type="InterPro" id="IPR017946">
    <property type="entry name" value="PLC-like_Pdiesterase_TIM-brl"/>
</dbReference>